<evidence type="ECO:0000313" key="3">
    <source>
        <dbReference type="Proteomes" id="UP000625316"/>
    </source>
</evidence>
<dbReference type="AlphaFoldDB" id="A0A928VNY5"/>
<evidence type="ECO:0000256" key="1">
    <source>
        <dbReference type="SAM" id="Phobius"/>
    </source>
</evidence>
<keyword evidence="1" id="KW-0472">Membrane</keyword>
<proteinExistence type="predicted"/>
<feature type="transmembrane region" description="Helical" evidence="1">
    <location>
        <begin position="12"/>
        <end position="31"/>
    </location>
</feature>
<dbReference type="EMBL" id="JADEXQ010000088">
    <property type="protein sequence ID" value="MBE9032098.1"/>
    <property type="molecule type" value="Genomic_DNA"/>
</dbReference>
<name>A0A928VNY5_9CYAN</name>
<gene>
    <name evidence="2" type="ORF">IQ266_20375</name>
</gene>
<reference evidence="2" key="1">
    <citation type="submission" date="2020-10" db="EMBL/GenBank/DDBJ databases">
        <authorList>
            <person name="Castelo-Branco R."/>
            <person name="Eusebio N."/>
            <person name="Adriana R."/>
            <person name="Vieira A."/>
            <person name="Brugerolle De Fraissinette N."/>
            <person name="Rezende De Castro R."/>
            <person name="Schneider M.P."/>
            <person name="Vasconcelos V."/>
            <person name="Leao P.N."/>
        </authorList>
    </citation>
    <scope>NUCLEOTIDE SEQUENCE</scope>
    <source>
        <strain evidence="2">LEGE 11480</strain>
    </source>
</reference>
<keyword evidence="1" id="KW-0812">Transmembrane</keyword>
<dbReference type="RefSeq" id="WP_264326922.1">
    <property type="nucleotide sequence ID" value="NZ_JADEXQ010000088.1"/>
</dbReference>
<comment type="caution">
    <text evidence="2">The sequence shown here is derived from an EMBL/GenBank/DDBJ whole genome shotgun (WGS) entry which is preliminary data.</text>
</comment>
<sequence length="111" mass="12779">MTLPQNEPNSKGVSAGLRSALAALLVFYWLGYEVHASIFWGALAGVAMGRIVYWLELKDEPAPDLIYDEDSLEEVAIDRRRQKKVYARHHRQRRKNPVTALGLDRLAFWKR</sequence>
<keyword evidence="3" id="KW-1185">Reference proteome</keyword>
<protein>
    <submittedName>
        <fullName evidence="2">Uncharacterized protein</fullName>
    </submittedName>
</protein>
<keyword evidence="1" id="KW-1133">Transmembrane helix</keyword>
<organism evidence="2 3">
    <name type="scientific">Romeriopsis navalis LEGE 11480</name>
    <dbReference type="NCBI Taxonomy" id="2777977"/>
    <lineage>
        <taxon>Bacteria</taxon>
        <taxon>Bacillati</taxon>
        <taxon>Cyanobacteriota</taxon>
        <taxon>Cyanophyceae</taxon>
        <taxon>Leptolyngbyales</taxon>
        <taxon>Leptolyngbyaceae</taxon>
        <taxon>Romeriopsis</taxon>
        <taxon>Romeriopsis navalis</taxon>
    </lineage>
</organism>
<dbReference type="Proteomes" id="UP000625316">
    <property type="component" value="Unassembled WGS sequence"/>
</dbReference>
<evidence type="ECO:0000313" key="2">
    <source>
        <dbReference type="EMBL" id="MBE9032098.1"/>
    </source>
</evidence>
<accession>A0A928VNY5</accession>